<dbReference type="EMBL" id="KQ424899">
    <property type="protein sequence ID" value="KOF70271.1"/>
    <property type="molecule type" value="Genomic_DNA"/>
</dbReference>
<dbReference type="AlphaFoldDB" id="A0A0L8FZT1"/>
<proteinExistence type="predicted"/>
<feature type="domain" description="MYND-type" evidence="5">
    <location>
        <begin position="127"/>
        <end position="165"/>
    </location>
</feature>
<evidence type="ECO:0000313" key="6">
    <source>
        <dbReference type="EMBL" id="KOF70271.1"/>
    </source>
</evidence>
<dbReference type="PROSITE" id="PS50865">
    <property type="entry name" value="ZF_MYND_2"/>
    <property type="match status" value="5"/>
</dbReference>
<keyword evidence="1" id="KW-0479">Metal-binding</keyword>
<evidence type="ECO:0000259" key="5">
    <source>
        <dbReference type="PROSITE" id="PS50865"/>
    </source>
</evidence>
<evidence type="ECO:0000256" key="1">
    <source>
        <dbReference type="ARBA" id="ARBA00022723"/>
    </source>
</evidence>
<feature type="non-terminal residue" evidence="6">
    <location>
        <position position="274"/>
    </location>
</feature>
<dbReference type="GO" id="GO:0000981">
    <property type="term" value="F:DNA-binding transcription factor activity, RNA polymerase II-specific"/>
    <property type="evidence" value="ECO:0007669"/>
    <property type="project" value="TreeGrafter"/>
</dbReference>
<dbReference type="GO" id="GO:0005634">
    <property type="term" value="C:nucleus"/>
    <property type="evidence" value="ECO:0007669"/>
    <property type="project" value="TreeGrafter"/>
</dbReference>
<keyword evidence="3" id="KW-0862">Zinc</keyword>
<dbReference type="PROSITE" id="PS01360">
    <property type="entry name" value="ZF_MYND_1"/>
    <property type="match status" value="4"/>
</dbReference>
<feature type="domain" description="MYND-type" evidence="5">
    <location>
        <begin position="231"/>
        <end position="269"/>
    </location>
</feature>
<feature type="domain" description="MYND-type" evidence="5">
    <location>
        <begin position="69"/>
        <end position="107"/>
    </location>
</feature>
<dbReference type="STRING" id="37653.A0A0L8FZT1"/>
<dbReference type="InterPro" id="IPR024119">
    <property type="entry name" value="TF_DEAF-1"/>
</dbReference>
<reference evidence="6" key="1">
    <citation type="submission" date="2015-07" db="EMBL/GenBank/DDBJ databases">
        <title>MeaNS - Measles Nucleotide Surveillance Program.</title>
        <authorList>
            <person name="Tran T."/>
            <person name="Druce J."/>
        </authorList>
    </citation>
    <scope>NUCLEOTIDE SEQUENCE</scope>
    <source>
        <strain evidence="6">UCB-OBI-ISO-001</strain>
        <tissue evidence="6">Gonad</tissue>
    </source>
</reference>
<organism evidence="6">
    <name type="scientific">Octopus bimaculoides</name>
    <name type="common">California two-spotted octopus</name>
    <dbReference type="NCBI Taxonomy" id="37653"/>
    <lineage>
        <taxon>Eukaryota</taxon>
        <taxon>Metazoa</taxon>
        <taxon>Spiralia</taxon>
        <taxon>Lophotrochozoa</taxon>
        <taxon>Mollusca</taxon>
        <taxon>Cephalopoda</taxon>
        <taxon>Coleoidea</taxon>
        <taxon>Octopodiformes</taxon>
        <taxon>Octopoda</taxon>
        <taxon>Incirrata</taxon>
        <taxon>Octopodidae</taxon>
        <taxon>Octopus</taxon>
    </lineage>
</organism>
<evidence type="ECO:0000256" key="3">
    <source>
        <dbReference type="ARBA" id="ARBA00022833"/>
    </source>
</evidence>
<name>A0A0L8FZT1_OCTBM</name>
<dbReference type="OrthoDB" id="6132092at2759"/>
<dbReference type="Pfam" id="PF01753">
    <property type="entry name" value="zf-MYND"/>
    <property type="match status" value="4"/>
</dbReference>
<feature type="domain" description="MYND-type" evidence="5">
    <location>
        <begin position="173"/>
        <end position="211"/>
    </location>
</feature>
<gene>
    <name evidence="6" type="ORF">OCBIM_22003153mg</name>
</gene>
<dbReference type="PANTHER" id="PTHR10237:SF14">
    <property type="entry name" value="MYND-TYPE DOMAIN-CONTAINING PROTEIN"/>
    <property type="match status" value="1"/>
</dbReference>
<evidence type="ECO:0000256" key="4">
    <source>
        <dbReference type="PROSITE-ProRule" id="PRU00134"/>
    </source>
</evidence>
<protein>
    <recommendedName>
        <fullName evidence="5">MYND-type domain-containing protein</fullName>
    </recommendedName>
</protein>
<dbReference type="GO" id="GO:0008270">
    <property type="term" value="F:zinc ion binding"/>
    <property type="evidence" value="ECO:0007669"/>
    <property type="project" value="UniProtKB-KW"/>
</dbReference>
<keyword evidence="2 4" id="KW-0863">Zinc-finger</keyword>
<dbReference type="SUPFAM" id="SSF144232">
    <property type="entry name" value="HIT/MYND zinc finger-like"/>
    <property type="match status" value="5"/>
</dbReference>
<dbReference type="PANTHER" id="PTHR10237">
    <property type="entry name" value="DEFORMED EPIDERMAL AUTOREGULATORY FACTOR 1 HOMOLOG SUPPRESSIN"/>
    <property type="match status" value="1"/>
</dbReference>
<dbReference type="Gene3D" id="6.10.140.2220">
    <property type="match status" value="4"/>
</dbReference>
<evidence type="ECO:0000256" key="2">
    <source>
        <dbReference type="ARBA" id="ARBA00022771"/>
    </source>
</evidence>
<dbReference type="InterPro" id="IPR002893">
    <property type="entry name" value="Znf_MYND"/>
</dbReference>
<feature type="domain" description="MYND-type" evidence="5">
    <location>
        <begin position="24"/>
        <end position="61"/>
    </location>
</feature>
<sequence>MGQHSNAYGFVAAPRSRYNNPIECLCCGGYKFLPVFCPCKFISYCSELCLLRDYPKHRLECSLYGKRKCARCSRADVELTTCSGCNIVDYCSKFCENAAWEHHKLSCKTSKTKDAENSSKIPVKGQCARCKKSDAVLKKCSGCNIVEYCSRACQKADWTEHKTSCKRSVKGQCARCKKSDVALKKCAACNNVEYCSKVCQTADWKHHKTSCKTAKTEDGESSSKISVKGQCGKCKRSNVKFIKCPACNKIEYCSKVCQIADWTDHRKSCQISES</sequence>
<accession>A0A0L8FZT1</accession>